<dbReference type="EMBL" id="MLJW01001813">
    <property type="protein sequence ID" value="OIQ76642.1"/>
    <property type="molecule type" value="Genomic_DNA"/>
</dbReference>
<proteinExistence type="predicted"/>
<sequence>MSEGFFRRDDPNLPILTLIAKSLGDLCDSLVFVGGCATGLLLTKPRAQAIRATQDVDVVVHALSTADYHAMEKAVESRGFKHDLSPEAPICRWMLQGVALDLMPSQPGILGFHNRWYPLAIETAAQINLLNGLDIRLITAPVFVATKFEAFHGRGNNDYLASHDLEDIITVVDGRPELVQEIDQADGELRHYIAAEINALLEDRNFLMALPGHLPGDAASQARLPELIRRMRAIGNMSQE</sequence>
<accession>A0A1J5PZY6</accession>
<dbReference type="AlphaFoldDB" id="A0A1J5PZY6"/>
<organism evidence="1">
    <name type="scientific">mine drainage metagenome</name>
    <dbReference type="NCBI Taxonomy" id="410659"/>
    <lineage>
        <taxon>unclassified sequences</taxon>
        <taxon>metagenomes</taxon>
        <taxon>ecological metagenomes</taxon>
    </lineage>
</organism>
<evidence type="ECO:0000313" key="1">
    <source>
        <dbReference type="EMBL" id="OIQ76642.1"/>
    </source>
</evidence>
<protein>
    <recommendedName>
        <fullName evidence="2">Nucleotidyl transferase AbiEii toxin, Type IV TA system</fullName>
    </recommendedName>
</protein>
<reference evidence="1" key="1">
    <citation type="submission" date="2016-10" db="EMBL/GenBank/DDBJ databases">
        <title>Sequence of Gallionella enrichment culture.</title>
        <authorList>
            <person name="Poehlein A."/>
            <person name="Muehling M."/>
            <person name="Daniel R."/>
        </authorList>
    </citation>
    <scope>NUCLEOTIDE SEQUENCE</scope>
</reference>
<evidence type="ECO:0008006" key="2">
    <source>
        <dbReference type="Google" id="ProtNLM"/>
    </source>
</evidence>
<comment type="caution">
    <text evidence="1">The sequence shown here is derived from an EMBL/GenBank/DDBJ whole genome shotgun (WGS) entry which is preliminary data.</text>
</comment>
<name>A0A1J5PZY6_9ZZZZ</name>
<gene>
    <name evidence="1" type="ORF">GALL_416740</name>
</gene>